<feature type="coiled-coil region" evidence="1">
    <location>
        <begin position="26"/>
        <end position="102"/>
    </location>
</feature>
<accession>A0AAD5LSF5</accession>
<keyword evidence="3" id="KW-1185">Reference proteome</keyword>
<dbReference type="EMBL" id="JAKCXM010001080">
    <property type="protein sequence ID" value="KAJ0391388.1"/>
    <property type="molecule type" value="Genomic_DNA"/>
</dbReference>
<comment type="caution">
    <text evidence="2">The sequence shown here is derived from an EMBL/GenBank/DDBJ whole genome shotgun (WGS) entry which is preliminary data.</text>
</comment>
<dbReference type="Gene3D" id="1.10.287.1490">
    <property type="match status" value="1"/>
</dbReference>
<gene>
    <name evidence="2" type="ORF">P43SY_010426</name>
</gene>
<organism evidence="2 3">
    <name type="scientific">Pythium insidiosum</name>
    <name type="common">Pythiosis disease agent</name>
    <dbReference type="NCBI Taxonomy" id="114742"/>
    <lineage>
        <taxon>Eukaryota</taxon>
        <taxon>Sar</taxon>
        <taxon>Stramenopiles</taxon>
        <taxon>Oomycota</taxon>
        <taxon>Peronosporomycetes</taxon>
        <taxon>Pythiales</taxon>
        <taxon>Pythiaceae</taxon>
        <taxon>Pythium</taxon>
    </lineage>
</organism>
<evidence type="ECO:0000313" key="3">
    <source>
        <dbReference type="Proteomes" id="UP001209570"/>
    </source>
</evidence>
<dbReference type="AlphaFoldDB" id="A0AAD5LSF5"/>
<proteinExistence type="predicted"/>
<evidence type="ECO:0000256" key="1">
    <source>
        <dbReference type="SAM" id="Coils"/>
    </source>
</evidence>
<name>A0AAD5LSF5_PYTIN</name>
<keyword evidence="1" id="KW-0175">Coiled coil</keyword>
<dbReference type="SUPFAM" id="SSF90257">
    <property type="entry name" value="Myosin rod fragments"/>
    <property type="match status" value="1"/>
</dbReference>
<protein>
    <submittedName>
        <fullName evidence="2">Uncharacterized protein</fullName>
    </submittedName>
</protein>
<dbReference type="Proteomes" id="UP001209570">
    <property type="component" value="Unassembled WGS sequence"/>
</dbReference>
<evidence type="ECO:0000313" key="2">
    <source>
        <dbReference type="EMBL" id="KAJ0391388.1"/>
    </source>
</evidence>
<reference evidence="2" key="1">
    <citation type="submission" date="2021-12" db="EMBL/GenBank/DDBJ databases">
        <title>Prjna785345.</title>
        <authorList>
            <person name="Rujirawat T."/>
            <person name="Krajaejun T."/>
        </authorList>
    </citation>
    <scope>NUCLEOTIDE SEQUENCE</scope>
    <source>
        <strain evidence="2">Pi057C3</strain>
    </source>
</reference>
<sequence>MVDVESKLASATAEAGDQVCSVLSEKATLEERVSTQEQELRELRSAREEQNASMASLAEAKEALSLQVHVLEPSKTAAEERYSTQTDRVKELEAELTSLRSREAGRRGEQACQCYCGSG</sequence>